<comment type="caution">
    <text evidence="7">The sequence shown here is derived from an EMBL/GenBank/DDBJ whole genome shotgun (WGS) entry which is preliminary data.</text>
</comment>
<dbReference type="InterPro" id="IPR009056">
    <property type="entry name" value="Cyt_c-like_dom"/>
</dbReference>
<reference evidence="7 8" key="1">
    <citation type="submission" date="2018-11" db="EMBL/GenBank/DDBJ databases">
        <title>Chitinophaga lutea sp.nov., isolate from arsenic contaminated soil.</title>
        <authorList>
            <person name="Zong Y."/>
        </authorList>
    </citation>
    <scope>NUCLEOTIDE SEQUENCE [LARGE SCALE GENOMIC DNA]</scope>
    <source>
        <strain evidence="7 8">ZY74</strain>
    </source>
</reference>
<evidence type="ECO:0000256" key="4">
    <source>
        <dbReference type="PROSITE-ProRule" id="PRU00433"/>
    </source>
</evidence>
<dbReference type="InterPro" id="IPR011042">
    <property type="entry name" value="6-blade_b-propeller_TolB-like"/>
</dbReference>
<accession>A0A3N4PWY0</accession>
<dbReference type="Gene3D" id="1.10.760.10">
    <property type="entry name" value="Cytochrome c-like domain"/>
    <property type="match status" value="1"/>
</dbReference>
<dbReference type="GO" id="GO:0009055">
    <property type="term" value="F:electron transfer activity"/>
    <property type="evidence" value="ECO:0007669"/>
    <property type="project" value="InterPro"/>
</dbReference>
<keyword evidence="1 4" id="KW-0349">Heme</keyword>
<dbReference type="PANTHER" id="PTHR33546">
    <property type="entry name" value="LARGE, MULTIFUNCTIONAL SECRETED PROTEIN-RELATED"/>
    <property type="match status" value="1"/>
</dbReference>
<dbReference type="SUPFAM" id="SSF46626">
    <property type="entry name" value="Cytochrome c"/>
    <property type="match status" value="1"/>
</dbReference>
<dbReference type="InterPro" id="IPR011041">
    <property type="entry name" value="Quinoprot_gluc/sorb_DH_b-prop"/>
</dbReference>
<dbReference type="RefSeq" id="WP_123844929.1">
    <property type="nucleotide sequence ID" value="NZ_RPDH01000001.1"/>
</dbReference>
<evidence type="ECO:0000313" key="8">
    <source>
        <dbReference type="Proteomes" id="UP000278351"/>
    </source>
</evidence>
<keyword evidence="3 4" id="KW-0408">Iron</keyword>
<dbReference type="Gene3D" id="2.120.10.30">
    <property type="entry name" value="TolB, C-terminal domain"/>
    <property type="match status" value="1"/>
</dbReference>
<dbReference type="OrthoDB" id="627427at2"/>
<evidence type="ECO:0000313" key="7">
    <source>
        <dbReference type="EMBL" id="RPE12418.1"/>
    </source>
</evidence>
<evidence type="ECO:0000256" key="2">
    <source>
        <dbReference type="ARBA" id="ARBA00022723"/>
    </source>
</evidence>
<evidence type="ECO:0000256" key="3">
    <source>
        <dbReference type="ARBA" id="ARBA00023004"/>
    </source>
</evidence>
<dbReference type="GO" id="GO:0020037">
    <property type="term" value="F:heme binding"/>
    <property type="evidence" value="ECO:0007669"/>
    <property type="project" value="InterPro"/>
</dbReference>
<keyword evidence="8" id="KW-1185">Reference proteome</keyword>
<keyword evidence="5" id="KW-0732">Signal</keyword>
<feature type="signal peptide" evidence="5">
    <location>
        <begin position="1"/>
        <end position="22"/>
    </location>
</feature>
<organism evidence="7 8">
    <name type="scientific">Chitinophaga lutea</name>
    <dbReference type="NCBI Taxonomy" id="2488634"/>
    <lineage>
        <taxon>Bacteria</taxon>
        <taxon>Pseudomonadati</taxon>
        <taxon>Bacteroidota</taxon>
        <taxon>Chitinophagia</taxon>
        <taxon>Chitinophagales</taxon>
        <taxon>Chitinophagaceae</taxon>
        <taxon>Chitinophaga</taxon>
    </lineage>
</organism>
<dbReference type="GO" id="GO:0046872">
    <property type="term" value="F:metal ion binding"/>
    <property type="evidence" value="ECO:0007669"/>
    <property type="project" value="UniProtKB-KW"/>
</dbReference>
<proteinExistence type="predicted"/>
<dbReference type="InterPro" id="IPR036909">
    <property type="entry name" value="Cyt_c-like_dom_sf"/>
</dbReference>
<dbReference type="NCBIfam" id="TIGR02603">
    <property type="entry name" value="CxxCH_TIGR02603"/>
    <property type="match status" value="1"/>
</dbReference>
<dbReference type="InterPro" id="IPR013427">
    <property type="entry name" value="Haem-bd_dom_put"/>
</dbReference>
<dbReference type="EMBL" id="RPDH01000001">
    <property type="protein sequence ID" value="RPE12418.1"/>
    <property type="molecule type" value="Genomic_DNA"/>
</dbReference>
<dbReference type="PROSITE" id="PS51257">
    <property type="entry name" value="PROKAR_LIPOPROTEIN"/>
    <property type="match status" value="1"/>
</dbReference>
<dbReference type="PROSITE" id="PS51007">
    <property type="entry name" value="CYTC"/>
    <property type="match status" value="1"/>
</dbReference>
<dbReference type="SUPFAM" id="SSF50952">
    <property type="entry name" value="Soluble quinoprotein glucose dehydrogenase"/>
    <property type="match status" value="1"/>
</dbReference>
<evidence type="ECO:0000259" key="6">
    <source>
        <dbReference type="PROSITE" id="PS51007"/>
    </source>
</evidence>
<evidence type="ECO:0000256" key="5">
    <source>
        <dbReference type="SAM" id="SignalP"/>
    </source>
</evidence>
<dbReference type="Pfam" id="PF00034">
    <property type="entry name" value="Cytochrom_C"/>
    <property type="match status" value="1"/>
</dbReference>
<evidence type="ECO:0000256" key="1">
    <source>
        <dbReference type="ARBA" id="ARBA00022617"/>
    </source>
</evidence>
<sequence>MGVKQTLCWMMLAVLATTTACKQPQQKQPTGNPKIDKLKLPDQFNVEHLYSPGDNKQGSWVAMTFDDKGRLIVSDQFGFLYRLKLPAIGGDSADFKIERLNIGPVNPADTLPKVSMGYAQGLLYAFNSLYVMVNHNSDDKFNKGSGLYRLQDTDNDDQFDKVTLIKALEGEGEHGPHSIVLAPDKKSMYVIAGNFTKIPEMNSYRMPLSAEIDNLLPLIRDPNGHDNVVNTHGGWIAHIDSTGSNWELISSGFRNPFDMAFNDAGDMFTYDSDMEWDFGTPWYRPTRICFVSSGSEFGWRPGTDKWSPSWPDNLPAVLNIGQGSPTNLLSCRDASFPEKYRKALFAFDWSFGIIYAIHLQPDGAGYKAEAEEFLSGAPLPLTDGVIGPDGAMYFLTGGRRLESDLYRVYYDDGEKMTAKDEAPALSEAHQLRRQLESYHGGAKAGAVEAAWPQLKHADRFVRYAARTVLENQPAASWQARALAEKDPETIIQATIALARRGDSTLRNSLLQQLQTVNFAGLSASQQVDLLRAFELVLARMGMPEDSIKQSTIAYLNAHFPAATNELNSPLSKLLVYLGAPDAVQKTVALMKTAKDDTTAMKTAMSSADLIMRNPQYGLDIAGMLSKMPPLQQTFYATVLSEAKTGWTPELQESYFSWFHNAFGFKGGHSFLGFINNARKNALKNVPKSEYAHFNTISGDSLLNNNGRTALGMAQPKGPGRRWKLEEATLVIDSGLAGRNFEQGKAMFNATLCASCHIMKGEGGTAGPDLTQLGSRFSSKDILEAIIEPSKTISDQYGATVFTMKDGSTVTGRLVSEDKEKYVISQNPFSPQMQRDLPKKEVAGTKASQVSVMLPGLINRLNPDELRDLMAYLKSGGNKADSMFLHPAKLGKR</sequence>
<gene>
    <name evidence="7" type="ORF">EGT74_02380</name>
</gene>
<keyword evidence="2 4" id="KW-0479">Metal-binding</keyword>
<feature type="domain" description="Cytochrome c" evidence="6">
    <location>
        <begin position="738"/>
        <end position="876"/>
    </location>
</feature>
<protein>
    <submittedName>
        <fullName evidence="7">Heme-binding protein</fullName>
    </submittedName>
</protein>
<feature type="chain" id="PRO_5018223149" evidence="5">
    <location>
        <begin position="23"/>
        <end position="892"/>
    </location>
</feature>
<dbReference type="AlphaFoldDB" id="A0A3N4PWY0"/>
<dbReference type="Proteomes" id="UP000278351">
    <property type="component" value="Unassembled WGS sequence"/>
</dbReference>
<dbReference type="PANTHER" id="PTHR33546:SF1">
    <property type="entry name" value="LARGE, MULTIFUNCTIONAL SECRETED PROTEIN"/>
    <property type="match status" value="1"/>
</dbReference>
<name>A0A3N4PWY0_9BACT</name>